<gene>
    <name evidence="1" type="ORF">llap_5141</name>
</gene>
<dbReference type="EMBL" id="KZ505818">
    <property type="protein sequence ID" value="PKU44559.1"/>
    <property type="molecule type" value="Genomic_DNA"/>
</dbReference>
<dbReference type="AlphaFoldDB" id="A0A2I0UEV4"/>
<sequence>MIENPDRDCEELDAKGNWGHSFTLPSSSYSSLPTKDRAGCAVCCIVNLTRIYAKTREKDPIDHKTPEEHCWSKNKLSEQTFPTSVDDNPTTSLVIWGTRKKS</sequence>
<reference evidence="2" key="2">
    <citation type="submission" date="2017-12" db="EMBL/GenBank/DDBJ databases">
        <title>Genome sequence of the Bar-tailed Godwit (Limosa lapponica baueri).</title>
        <authorList>
            <person name="Lima N.C.B."/>
            <person name="Parody-Merino A.M."/>
            <person name="Battley P.F."/>
            <person name="Fidler A.E."/>
            <person name="Prosdocimi F."/>
        </authorList>
    </citation>
    <scope>NUCLEOTIDE SEQUENCE [LARGE SCALE GENOMIC DNA]</scope>
</reference>
<organism evidence="1 2">
    <name type="scientific">Limosa lapponica baueri</name>
    <dbReference type="NCBI Taxonomy" id="1758121"/>
    <lineage>
        <taxon>Eukaryota</taxon>
        <taxon>Metazoa</taxon>
        <taxon>Chordata</taxon>
        <taxon>Craniata</taxon>
        <taxon>Vertebrata</taxon>
        <taxon>Euteleostomi</taxon>
        <taxon>Archelosauria</taxon>
        <taxon>Archosauria</taxon>
        <taxon>Dinosauria</taxon>
        <taxon>Saurischia</taxon>
        <taxon>Theropoda</taxon>
        <taxon>Coelurosauria</taxon>
        <taxon>Aves</taxon>
        <taxon>Neognathae</taxon>
        <taxon>Neoaves</taxon>
        <taxon>Charadriiformes</taxon>
        <taxon>Scolopacidae</taxon>
        <taxon>Limosa</taxon>
    </lineage>
</organism>
<keyword evidence="2" id="KW-1185">Reference proteome</keyword>
<reference evidence="2" key="1">
    <citation type="submission" date="2017-11" db="EMBL/GenBank/DDBJ databases">
        <authorList>
            <person name="Lima N.C."/>
            <person name="Parody-Merino A.M."/>
            <person name="Battley P.F."/>
            <person name="Fidler A.E."/>
            <person name="Prosdocimi F."/>
        </authorList>
    </citation>
    <scope>NUCLEOTIDE SEQUENCE [LARGE SCALE GENOMIC DNA]</scope>
</reference>
<proteinExistence type="predicted"/>
<dbReference type="Proteomes" id="UP000233556">
    <property type="component" value="Unassembled WGS sequence"/>
</dbReference>
<evidence type="ECO:0000313" key="2">
    <source>
        <dbReference type="Proteomes" id="UP000233556"/>
    </source>
</evidence>
<name>A0A2I0UEV4_LIMLA</name>
<protein>
    <submittedName>
        <fullName evidence="1">Uncharacterized protein</fullName>
    </submittedName>
</protein>
<evidence type="ECO:0000313" key="1">
    <source>
        <dbReference type="EMBL" id="PKU44559.1"/>
    </source>
</evidence>
<accession>A0A2I0UEV4</accession>